<dbReference type="CDD" id="cd04666">
    <property type="entry name" value="NUDIX_DIPP2_like_Nudt4"/>
    <property type="match status" value="1"/>
</dbReference>
<dbReference type="Gene3D" id="3.90.79.10">
    <property type="entry name" value="Nucleoside Triphosphate Pyrophosphohydrolase"/>
    <property type="match status" value="1"/>
</dbReference>
<dbReference type="AlphaFoldDB" id="A0A1S2YDJ4"/>
<dbReference type="PaxDb" id="3827-XP_004503255.1"/>
<keyword evidence="8" id="KW-1133">Transmembrane helix</keyword>
<dbReference type="GO" id="GO:0016462">
    <property type="term" value="F:pyrophosphatase activity"/>
    <property type="evidence" value="ECO:0007669"/>
    <property type="project" value="InterPro"/>
</dbReference>
<feature type="domain" description="Nudix hydrolase" evidence="9">
    <location>
        <begin position="93"/>
        <end position="226"/>
    </location>
</feature>
<dbReference type="Proteomes" id="UP000087171">
    <property type="component" value="Chromosome Ca6"/>
</dbReference>
<dbReference type="InterPro" id="IPR020084">
    <property type="entry name" value="NUDIX_hydrolase_CS"/>
</dbReference>
<keyword evidence="4" id="KW-0479">Metal-binding</keyword>
<comment type="similarity">
    <text evidence="3">Belongs to the Nudix hydrolase family.</text>
</comment>
<dbReference type="GO" id="GO:0046872">
    <property type="term" value="F:metal ion binding"/>
    <property type="evidence" value="ECO:0007669"/>
    <property type="project" value="UniProtKB-KW"/>
</dbReference>
<keyword evidence="6" id="KW-0460">Magnesium</keyword>
<dbReference type="GeneID" id="101490505"/>
<dbReference type="STRING" id="3827.A0A1S2YDJ4"/>
<dbReference type="PANTHER" id="PTHR12629:SF15">
    <property type="entry name" value="NUDIX HYDROLASE 4"/>
    <property type="match status" value="1"/>
</dbReference>
<dbReference type="Pfam" id="PF00293">
    <property type="entry name" value="NUDIX"/>
    <property type="match status" value="1"/>
</dbReference>
<proteinExistence type="inferred from homology"/>
<dbReference type="SUPFAM" id="SSF55811">
    <property type="entry name" value="Nudix"/>
    <property type="match status" value="1"/>
</dbReference>
<keyword evidence="7" id="KW-0464">Manganese</keyword>
<comment type="cofactor">
    <cofactor evidence="2">
        <name>Mg(2+)</name>
        <dbReference type="ChEBI" id="CHEBI:18420"/>
    </cofactor>
</comment>
<evidence type="ECO:0000256" key="3">
    <source>
        <dbReference type="ARBA" id="ARBA00005582"/>
    </source>
</evidence>
<evidence type="ECO:0000256" key="4">
    <source>
        <dbReference type="ARBA" id="ARBA00022723"/>
    </source>
</evidence>
<evidence type="ECO:0000256" key="1">
    <source>
        <dbReference type="ARBA" id="ARBA00001936"/>
    </source>
</evidence>
<comment type="cofactor">
    <cofactor evidence="1">
        <name>Mn(2+)</name>
        <dbReference type="ChEBI" id="CHEBI:29035"/>
    </cofactor>
</comment>
<name>A0A1S2YDJ4_CICAR</name>
<dbReference type="InterPro" id="IPR000086">
    <property type="entry name" value="NUDIX_hydrolase_dom"/>
</dbReference>
<dbReference type="FunFam" id="3.90.79.10:FF:000022">
    <property type="entry name" value="Nudix hydrolase 17, mitochondrial"/>
    <property type="match status" value="1"/>
</dbReference>
<dbReference type="GO" id="GO:0005737">
    <property type="term" value="C:cytoplasm"/>
    <property type="evidence" value="ECO:0007669"/>
    <property type="project" value="TreeGrafter"/>
</dbReference>
<accession>A0A1S2YDJ4</accession>
<reference evidence="10" key="1">
    <citation type="journal article" date="2013" name="Nat. Biotechnol.">
        <title>Draft genome sequence of chickpea (Cicer arietinum) provides a resource for trait improvement.</title>
        <authorList>
            <person name="Varshney R.K."/>
            <person name="Song C."/>
            <person name="Saxena R.K."/>
            <person name="Azam S."/>
            <person name="Yu S."/>
            <person name="Sharpe A.G."/>
            <person name="Cannon S."/>
            <person name="Baek J."/>
            <person name="Rosen B.D."/>
            <person name="Tar'an B."/>
            <person name="Millan T."/>
            <person name="Zhang X."/>
            <person name="Ramsay L.D."/>
            <person name="Iwata A."/>
            <person name="Wang Y."/>
            <person name="Nelson W."/>
            <person name="Farmer A.D."/>
            <person name="Gaur P.M."/>
            <person name="Soderlund C."/>
            <person name="Penmetsa R.V."/>
            <person name="Xu C."/>
            <person name="Bharti A.K."/>
            <person name="He W."/>
            <person name="Winter P."/>
            <person name="Zhao S."/>
            <person name="Hane J.K."/>
            <person name="Carrasquilla-Garcia N."/>
            <person name="Condie J.A."/>
            <person name="Upadhyaya H.D."/>
            <person name="Luo M.C."/>
            <person name="Thudi M."/>
            <person name="Gowda C.L."/>
            <person name="Singh N.P."/>
            <person name="Lichtenzveig J."/>
            <person name="Gali K.K."/>
            <person name="Rubio J."/>
            <person name="Nadarajan N."/>
            <person name="Dolezel J."/>
            <person name="Bansal K.C."/>
            <person name="Xu X."/>
            <person name="Edwards D."/>
            <person name="Zhang G."/>
            <person name="Kahl G."/>
            <person name="Gil J."/>
            <person name="Singh K.B."/>
            <person name="Datta S.K."/>
            <person name="Jackson S.A."/>
            <person name="Wang J."/>
            <person name="Cook D.R."/>
        </authorList>
    </citation>
    <scope>NUCLEOTIDE SEQUENCE [LARGE SCALE GENOMIC DNA]</scope>
    <source>
        <strain evidence="10">cv. CDC Frontier</strain>
    </source>
</reference>
<dbReference type="InterPro" id="IPR015797">
    <property type="entry name" value="NUDIX_hydrolase-like_dom_sf"/>
</dbReference>
<feature type="transmembrane region" description="Helical" evidence="8">
    <location>
        <begin position="29"/>
        <end position="46"/>
    </location>
</feature>
<keyword evidence="8" id="KW-0812">Transmembrane</keyword>
<sequence length="234" mass="27180">MLCYVIPFLGLIFFPLSLFIHHSPSKKEIYISSINLASALMGLFFSRNLPFKFCLPFLFSKRVSGNMFPKQLENMMCLVARTGRHLQRYDDHGCRQVVGCIPYRYRRKGTQNKELEVLVISTQNGDGMQFPKGGWETDESMEQAALRETIEEAGVMGNIENKLGKWSYKSKRQDTVHEGYMFSLLVKKQLENWPEKNIRKRRWMSVTEAKEVCPHTWMKEALDVLVSREGDVIN</sequence>
<dbReference type="eggNOG" id="KOG2839">
    <property type="taxonomic scope" value="Eukaryota"/>
</dbReference>
<dbReference type="InterPro" id="IPR047198">
    <property type="entry name" value="DDP-like_NUDIX"/>
</dbReference>
<reference evidence="11" key="2">
    <citation type="submission" date="2025-08" db="UniProtKB">
        <authorList>
            <consortium name="RefSeq"/>
        </authorList>
    </citation>
    <scope>IDENTIFICATION</scope>
    <source>
        <tissue evidence="11">Etiolated seedlings</tissue>
    </source>
</reference>
<evidence type="ECO:0000313" key="11">
    <source>
        <dbReference type="RefSeq" id="XP_004503255.1"/>
    </source>
</evidence>
<keyword evidence="8" id="KW-0472">Membrane</keyword>
<dbReference type="OrthoDB" id="2011998at2759"/>
<protein>
    <submittedName>
        <fullName evidence="11">Nudix hydrolase 18, mitochondrial</fullName>
    </submittedName>
</protein>
<dbReference type="PROSITE" id="PS51462">
    <property type="entry name" value="NUDIX"/>
    <property type="match status" value="1"/>
</dbReference>
<evidence type="ECO:0000256" key="6">
    <source>
        <dbReference type="ARBA" id="ARBA00022842"/>
    </source>
</evidence>
<evidence type="ECO:0000256" key="7">
    <source>
        <dbReference type="ARBA" id="ARBA00023211"/>
    </source>
</evidence>
<evidence type="ECO:0000256" key="5">
    <source>
        <dbReference type="ARBA" id="ARBA00022801"/>
    </source>
</evidence>
<evidence type="ECO:0000256" key="8">
    <source>
        <dbReference type="SAM" id="Phobius"/>
    </source>
</evidence>
<dbReference type="PANTHER" id="PTHR12629">
    <property type="entry name" value="DIPHOSPHOINOSITOL POLYPHOSPHATE PHOSPHOHYDROLASE"/>
    <property type="match status" value="1"/>
</dbReference>
<evidence type="ECO:0000259" key="9">
    <source>
        <dbReference type="PROSITE" id="PS51462"/>
    </source>
</evidence>
<keyword evidence="10" id="KW-1185">Reference proteome</keyword>
<dbReference type="RefSeq" id="XP_004503255.1">
    <property type="nucleotide sequence ID" value="XM_004503198.3"/>
</dbReference>
<dbReference type="KEGG" id="cam:101490505"/>
<keyword evidence="5 11" id="KW-0378">Hydrolase</keyword>
<dbReference type="GO" id="GO:0005634">
    <property type="term" value="C:nucleus"/>
    <property type="evidence" value="ECO:0007669"/>
    <property type="project" value="TreeGrafter"/>
</dbReference>
<organism evidence="10 11">
    <name type="scientific">Cicer arietinum</name>
    <name type="common">Chickpea</name>
    <name type="synonym">Garbanzo</name>
    <dbReference type="NCBI Taxonomy" id="3827"/>
    <lineage>
        <taxon>Eukaryota</taxon>
        <taxon>Viridiplantae</taxon>
        <taxon>Streptophyta</taxon>
        <taxon>Embryophyta</taxon>
        <taxon>Tracheophyta</taxon>
        <taxon>Spermatophyta</taxon>
        <taxon>Magnoliopsida</taxon>
        <taxon>eudicotyledons</taxon>
        <taxon>Gunneridae</taxon>
        <taxon>Pentapetalae</taxon>
        <taxon>rosids</taxon>
        <taxon>fabids</taxon>
        <taxon>Fabales</taxon>
        <taxon>Fabaceae</taxon>
        <taxon>Papilionoideae</taxon>
        <taxon>50 kb inversion clade</taxon>
        <taxon>NPAAA clade</taxon>
        <taxon>Hologalegina</taxon>
        <taxon>IRL clade</taxon>
        <taxon>Cicereae</taxon>
        <taxon>Cicer</taxon>
    </lineage>
</organism>
<dbReference type="PROSITE" id="PS00893">
    <property type="entry name" value="NUDIX_BOX"/>
    <property type="match status" value="1"/>
</dbReference>
<evidence type="ECO:0000313" key="10">
    <source>
        <dbReference type="Proteomes" id="UP000087171"/>
    </source>
</evidence>
<evidence type="ECO:0000256" key="2">
    <source>
        <dbReference type="ARBA" id="ARBA00001946"/>
    </source>
</evidence>
<gene>
    <name evidence="11" type="primary">LOC101490505</name>
</gene>